<protein>
    <submittedName>
        <fullName evidence="2">SKIP_SNW domain-containing protein</fullName>
    </submittedName>
</protein>
<reference evidence="2" key="1">
    <citation type="submission" date="2016-11" db="UniProtKB">
        <authorList>
            <consortium name="WormBaseParasite"/>
        </authorList>
    </citation>
    <scope>IDENTIFICATION</scope>
</reference>
<name>A0A1I7XJL5_HETBA</name>
<dbReference type="Proteomes" id="UP000095283">
    <property type="component" value="Unplaced"/>
</dbReference>
<evidence type="ECO:0000313" key="2">
    <source>
        <dbReference type="WBParaSite" id="Hba_17956"/>
    </source>
</evidence>
<dbReference type="WBParaSite" id="Hba_17956">
    <property type="protein sequence ID" value="Hba_17956"/>
    <property type="gene ID" value="Hba_17956"/>
</dbReference>
<proteinExistence type="predicted"/>
<dbReference type="AlphaFoldDB" id="A0A1I7XJL5"/>
<accession>A0A1I7XJL5</accession>
<evidence type="ECO:0000313" key="1">
    <source>
        <dbReference type="Proteomes" id="UP000095283"/>
    </source>
</evidence>
<sequence length="125" mass="14057">MDDSGHQSSPYHVVCGARQIPKHKETMILVPRKIIKPESSESGLRRSTRNRMQPARQWLGEKPVYVDSPSGGKRLVGTTQVEVKDNRFLKVRSADPLVVMQREQQNINLDVTVDSIVTSSDEDST</sequence>
<keyword evidence="1" id="KW-1185">Reference proteome</keyword>
<organism evidence="1 2">
    <name type="scientific">Heterorhabditis bacteriophora</name>
    <name type="common">Entomopathogenic nematode worm</name>
    <dbReference type="NCBI Taxonomy" id="37862"/>
    <lineage>
        <taxon>Eukaryota</taxon>
        <taxon>Metazoa</taxon>
        <taxon>Ecdysozoa</taxon>
        <taxon>Nematoda</taxon>
        <taxon>Chromadorea</taxon>
        <taxon>Rhabditida</taxon>
        <taxon>Rhabditina</taxon>
        <taxon>Rhabditomorpha</taxon>
        <taxon>Strongyloidea</taxon>
        <taxon>Heterorhabditidae</taxon>
        <taxon>Heterorhabditis</taxon>
    </lineage>
</organism>